<dbReference type="SUPFAM" id="SSF53474">
    <property type="entry name" value="alpha/beta-Hydrolases"/>
    <property type="match status" value="1"/>
</dbReference>
<sequence>MHGWELGWNKGARADTLERLKARLDAISKDRPILLVGWSLGGLFARELARVAPDRVRAVVTLGSPFSGDPRQNNVWRLYERVAGHSVVNPPLPRITDKPAVPHLAFWSRGDGIVAPRSARGLDHERDEAVELRCTHMGFGVSVRTVRTVVHEIDRFLKNHA</sequence>
<evidence type="ECO:0000313" key="3">
    <source>
        <dbReference type="Proteomes" id="UP001203058"/>
    </source>
</evidence>
<organism evidence="2 3">
    <name type="scientific">Sphingomonas telluris</name>
    <dbReference type="NCBI Taxonomy" id="2907998"/>
    <lineage>
        <taxon>Bacteria</taxon>
        <taxon>Pseudomonadati</taxon>
        <taxon>Pseudomonadota</taxon>
        <taxon>Alphaproteobacteria</taxon>
        <taxon>Sphingomonadales</taxon>
        <taxon>Sphingomonadaceae</taxon>
        <taxon>Sphingomonas</taxon>
    </lineage>
</organism>
<dbReference type="EMBL" id="JAKZHW010000002">
    <property type="protein sequence ID" value="MCH8616717.1"/>
    <property type="molecule type" value="Genomic_DNA"/>
</dbReference>
<keyword evidence="3" id="KW-1185">Reference proteome</keyword>
<keyword evidence="2" id="KW-0378">Hydrolase</keyword>
<dbReference type="Pfam" id="PF00561">
    <property type="entry name" value="Abhydrolase_1"/>
    <property type="match status" value="1"/>
</dbReference>
<dbReference type="Proteomes" id="UP001203058">
    <property type="component" value="Unassembled WGS sequence"/>
</dbReference>
<gene>
    <name evidence="2" type="ORF">LZ016_11475</name>
</gene>
<comment type="caution">
    <text evidence="2">The sequence shown here is derived from an EMBL/GenBank/DDBJ whole genome shotgun (WGS) entry which is preliminary data.</text>
</comment>
<protein>
    <submittedName>
        <fullName evidence="2">Alpha/beta fold hydrolase</fullName>
    </submittedName>
</protein>
<name>A0ABS9VP27_9SPHN</name>
<dbReference type="InterPro" id="IPR029058">
    <property type="entry name" value="AB_hydrolase_fold"/>
</dbReference>
<evidence type="ECO:0000259" key="1">
    <source>
        <dbReference type="Pfam" id="PF00561"/>
    </source>
</evidence>
<proteinExistence type="predicted"/>
<dbReference type="RefSeq" id="WP_241447614.1">
    <property type="nucleotide sequence ID" value="NZ_JAKZHW010000002.1"/>
</dbReference>
<dbReference type="InterPro" id="IPR000073">
    <property type="entry name" value="AB_hydrolase_1"/>
</dbReference>
<dbReference type="Gene3D" id="3.40.50.1820">
    <property type="entry name" value="alpha/beta hydrolase"/>
    <property type="match status" value="1"/>
</dbReference>
<feature type="domain" description="AB hydrolase-1" evidence="1">
    <location>
        <begin position="16"/>
        <end position="70"/>
    </location>
</feature>
<dbReference type="GO" id="GO:0016787">
    <property type="term" value="F:hydrolase activity"/>
    <property type="evidence" value="ECO:0007669"/>
    <property type="project" value="UniProtKB-KW"/>
</dbReference>
<evidence type="ECO:0000313" key="2">
    <source>
        <dbReference type="EMBL" id="MCH8616717.1"/>
    </source>
</evidence>
<accession>A0ABS9VP27</accession>
<reference evidence="2 3" key="1">
    <citation type="submission" date="2022-03" db="EMBL/GenBank/DDBJ databases">
        <authorList>
            <person name="Jo J.-H."/>
            <person name="Im W.-T."/>
        </authorList>
    </citation>
    <scope>NUCLEOTIDE SEQUENCE [LARGE SCALE GENOMIC DNA]</scope>
    <source>
        <strain evidence="2 3">SM33</strain>
    </source>
</reference>